<accession>A0A852U7L8</accession>
<evidence type="ECO:0000256" key="6">
    <source>
        <dbReference type="SAM" id="MobiDB-lite"/>
    </source>
</evidence>
<dbReference type="SUPFAM" id="SSF103473">
    <property type="entry name" value="MFS general substrate transporter"/>
    <property type="match status" value="1"/>
</dbReference>
<evidence type="ECO:0000256" key="4">
    <source>
        <dbReference type="ARBA" id="ARBA00022989"/>
    </source>
</evidence>
<dbReference type="Pfam" id="PF07690">
    <property type="entry name" value="MFS_1"/>
    <property type="match status" value="1"/>
</dbReference>
<dbReference type="GO" id="GO:0022857">
    <property type="term" value="F:transmembrane transporter activity"/>
    <property type="evidence" value="ECO:0007669"/>
    <property type="project" value="InterPro"/>
</dbReference>
<dbReference type="InterPro" id="IPR036259">
    <property type="entry name" value="MFS_trans_sf"/>
</dbReference>
<evidence type="ECO:0000256" key="7">
    <source>
        <dbReference type="SAM" id="Phobius"/>
    </source>
</evidence>
<reference evidence="8 9" key="1">
    <citation type="submission" date="2020-07" db="EMBL/GenBank/DDBJ databases">
        <title>Sequencing the genomes of 1000 actinobacteria strains.</title>
        <authorList>
            <person name="Klenk H.-P."/>
        </authorList>
    </citation>
    <scope>NUCLEOTIDE SEQUENCE [LARGE SCALE GENOMIC DNA]</scope>
    <source>
        <strain evidence="8 9">CXB654</strain>
    </source>
</reference>
<feature type="transmembrane region" description="Helical" evidence="7">
    <location>
        <begin position="229"/>
        <end position="247"/>
    </location>
</feature>
<feature type="transmembrane region" description="Helical" evidence="7">
    <location>
        <begin position="300"/>
        <end position="317"/>
    </location>
</feature>
<feature type="transmembrane region" description="Helical" evidence="7">
    <location>
        <begin position="169"/>
        <end position="190"/>
    </location>
</feature>
<keyword evidence="9" id="KW-1185">Reference proteome</keyword>
<dbReference type="RefSeq" id="WP_179646281.1">
    <property type="nucleotide sequence ID" value="NZ_BAAAYY010000005.1"/>
</dbReference>
<proteinExistence type="predicted"/>
<feature type="transmembrane region" description="Helical" evidence="7">
    <location>
        <begin position="358"/>
        <end position="379"/>
    </location>
</feature>
<feature type="transmembrane region" description="Helical" evidence="7">
    <location>
        <begin position="112"/>
        <end position="130"/>
    </location>
</feature>
<feature type="transmembrane region" description="Helical" evidence="7">
    <location>
        <begin position="275"/>
        <end position="293"/>
    </location>
</feature>
<dbReference type="PANTHER" id="PTHR43124:SF10">
    <property type="entry name" value="PURINE EFFLUX PUMP PBUE"/>
    <property type="match status" value="1"/>
</dbReference>
<feature type="transmembrane region" description="Helical" evidence="7">
    <location>
        <begin position="136"/>
        <end position="157"/>
    </location>
</feature>
<dbReference type="InterPro" id="IPR050189">
    <property type="entry name" value="MFS_Efflux_Transporters"/>
</dbReference>
<evidence type="ECO:0000256" key="5">
    <source>
        <dbReference type="ARBA" id="ARBA00023136"/>
    </source>
</evidence>
<name>A0A852U7L8_9ACTN</name>
<comment type="caution">
    <text evidence="8">The sequence shown here is derived from an EMBL/GenBank/DDBJ whole genome shotgun (WGS) entry which is preliminary data.</text>
</comment>
<dbReference type="CDD" id="cd06174">
    <property type="entry name" value="MFS"/>
    <property type="match status" value="1"/>
</dbReference>
<evidence type="ECO:0000256" key="1">
    <source>
        <dbReference type="ARBA" id="ARBA00004651"/>
    </source>
</evidence>
<feature type="transmembrane region" description="Helical" evidence="7">
    <location>
        <begin position="79"/>
        <end position="100"/>
    </location>
</feature>
<feature type="transmembrane region" description="Helical" evidence="7">
    <location>
        <begin position="55"/>
        <end position="73"/>
    </location>
</feature>
<keyword evidence="5 7" id="KW-0472">Membrane</keyword>
<protein>
    <submittedName>
        <fullName evidence="8">Putative MFS family arabinose efflux permease</fullName>
    </submittedName>
</protein>
<evidence type="ECO:0000256" key="3">
    <source>
        <dbReference type="ARBA" id="ARBA00022692"/>
    </source>
</evidence>
<sequence>MNHTPPFTLPPLCGIDPAWAGLRLSRHPEPRESAMNHALASLTPRVVTSFLGTSVIAYLAANLVPVIIGGLVADLGMSVTQAGAVATGMSLGTALALFTANRFVGTGDRPRIARVGLLTIAAGFGLAAMASQAVPVTIGIVLGGIGCGTVIAAGTAASSATVDPDKTTSTVVIVNRLTAALLLAIVPFLGNDLRNVLLVLACFGIVGTCLAGALPNLPTSTPKVRGADHPFGASAIALALVFGAWSLTEDMVYSMTEHLATVHVGLSAGTSSQLLSLKIVGGLAGALLTPIALKKIGRSWSILAILVVSTVCKFLIVTSTDPVAYGAALIIWGVMYGAVLSLVFGLAARMALSGRVGILVQSVYIVGIAFAPVVGGALISSVSYLVFGLTVAVPSVIAGVILLLISRRSGVSEYGGSQQDRVPAPQSAANPN</sequence>
<dbReference type="Gene3D" id="1.20.1250.20">
    <property type="entry name" value="MFS general substrate transporter like domains"/>
    <property type="match status" value="2"/>
</dbReference>
<evidence type="ECO:0000313" key="9">
    <source>
        <dbReference type="Proteomes" id="UP000589036"/>
    </source>
</evidence>
<dbReference type="AlphaFoldDB" id="A0A852U7L8"/>
<keyword evidence="2" id="KW-1003">Cell membrane</keyword>
<dbReference type="Proteomes" id="UP000589036">
    <property type="component" value="Unassembled WGS sequence"/>
</dbReference>
<evidence type="ECO:0000256" key="2">
    <source>
        <dbReference type="ARBA" id="ARBA00022475"/>
    </source>
</evidence>
<dbReference type="InterPro" id="IPR011701">
    <property type="entry name" value="MFS"/>
</dbReference>
<feature type="region of interest" description="Disordered" evidence="6">
    <location>
        <begin position="413"/>
        <end position="432"/>
    </location>
</feature>
<evidence type="ECO:0000313" key="8">
    <source>
        <dbReference type="EMBL" id="NYE50873.1"/>
    </source>
</evidence>
<keyword evidence="4 7" id="KW-1133">Transmembrane helix</keyword>
<dbReference type="PANTHER" id="PTHR43124">
    <property type="entry name" value="PURINE EFFLUX PUMP PBUE"/>
    <property type="match status" value="1"/>
</dbReference>
<organism evidence="8 9">
    <name type="scientific">Spinactinospora alkalitolerans</name>
    <dbReference type="NCBI Taxonomy" id="687207"/>
    <lineage>
        <taxon>Bacteria</taxon>
        <taxon>Bacillati</taxon>
        <taxon>Actinomycetota</taxon>
        <taxon>Actinomycetes</taxon>
        <taxon>Streptosporangiales</taxon>
        <taxon>Nocardiopsidaceae</taxon>
        <taxon>Spinactinospora</taxon>
    </lineage>
</organism>
<gene>
    <name evidence="8" type="ORF">HDA32_005993</name>
</gene>
<feature type="transmembrane region" description="Helical" evidence="7">
    <location>
        <begin position="196"/>
        <end position="217"/>
    </location>
</feature>
<dbReference type="EMBL" id="JACCCC010000001">
    <property type="protein sequence ID" value="NYE50873.1"/>
    <property type="molecule type" value="Genomic_DNA"/>
</dbReference>
<comment type="subcellular location">
    <subcellularLocation>
        <location evidence="1">Cell membrane</location>
        <topology evidence="1">Multi-pass membrane protein</topology>
    </subcellularLocation>
</comment>
<feature type="transmembrane region" description="Helical" evidence="7">
    <location>
        <begin position="323"/>
        <end position="346"/>
    </location>
</feature>
<feature type="transmembrane region" description="Helical" evidence="7">
    <location>
        <begin position="385"/>
        <end position="405"/>
    </location>
</feature>
<dbReference type="GO" id="GO:0005886">
    <property type="term" value="C:plasma membrane"/>
    <property type="evidence" value="ECO:0007669"/>
    <property type="project" value="UniProtKB-SubCell"/>
</dbReference>
<keyword evidence="3 7" id="KW-0812">Transmembrane</keyword>